<accession>A0ABU7B1I7</accession>
<protein>
    <submittedName>
        <fullName evidence="1">Uncharacterized protein</fullName>
    </submittedName>
</protein>
<gene>
    <name evidence="1" type="ORF">ATANTOWER_025887</name>
</gene>
<organism evidence="1 2">
    <name type="scientific">Ataeniobius toweri</name>
    <dbReference type="NCBI Taxonomy" id="208326"/>
    <lineage>
        <taxon>Eukaryota</taxon>
        <taxon>Metazoa</taxon>
        <taxon>Chordata</taxon>
        <taxon>Craniata</taxon>
        <taxon>Vertebrata</taxon>
        <taxon>Euteleostomi</taxon>
        <taxon>Actinopterygii</taxon>
        <taxon>Neopterygii</taxon>
        <taxon>Teleostei</taxon>
        <taxon>Neoteleostei</taxon>
        <taxon>Acanthomorphata</taxon>
        <taxon>Ovalentaria</taxon>
        <taxon>Atherinomorphae</taxon>
        <taxon>Cyprinodontiformes</taxon>
        <taxon>Goodeidae</taxon>
        <taxon>Ataeniobius</taxon>
    </lineage>
</organism>
<dbReference type="Proteomes" id="UP001345963">
    <property type="component" value="Unassembled WGS sequence"/>
</dbReference>
<keyword evidence="2" id="KW-1185">Reference proteome</keyword>
<name>A0ABU7B1I7_9TELE</name>
<proteinExistence type="predicted"/>
<evidence type="ECO:0000313" key="2">
    <source>
        <dbReference type="Proteomes" id="UP001345963"/>
    </source>
</evidence>
<dbReference type="EMBL" id="JAHUTI010035553">
    <property type="protein sequence ID" value="MED6243734.1"/>
    <property type="molecule type" value="Genomic_DNA"/>
</dbReference>
<sequence>MVSGVKVVEQGRRRNGRRRSAFAYYELGRQQPPGGVAQVQATCGADVLWTGLKRNERMRNAATYSSVSEKKEETFLTHGRLQTTSGRYSEPIMNALRHMFLPELMIFLHVISSMRKCKVF</sequence>
<comment type="caution">
    <text evidence="1">The sequence shown here is derived from an EMBL/GenBank/DDBJ whole genome shotgun (WGS) entry which is preliminary data.</text>
</comment>
<reference evidence="1 2" key="1">
    <citation type="submission" date="2021-07" db="EMBL/GenBank/DDBJ databases">
        <authorList>
            <person name="Palmer J.M."/>
        </authorList>
    </citation>
    <scope>NUCLEOTIDE SEQUENCE [LARGE SCALE GENOMIC DNA]</scope>
    <source>
        <strain evidence="1 2">AT_MEX2019</strain>
        <tissue evidence="1">Muscle</tissue>
    </source>
</reference>
<evidence type="ECO:0000313" key="1">
    <source>
        <dbReference type="EMBL" id="MED6243734.1"/>
    </source>
</evidence>